<dbReference type="InterPro" id="IPR021109">
    <property type="entry name" value="Peptidase_aspartic_dom_sf"/>
</dbReference>
<keyword evidence="3" id="KW-1185">Reference proteome</keyword>
<dbReference type="OrthoDB" id="1939491at2759"/>
<evidence type="ECO:0000313" key="2">
    <source>
        <dbReference type="EMBL" id="MBA0809847.1"/>
    </source>
</evidence>
<comment type="caution">
    <text evidence="2">The sequence shown here is derived from an EMBL/GenBank/DDBJ whole genome shotgun (WGS) entry which is preliminary data.</text>
</comment>
<name>A0A7J9HJ29_9ROSI</name>
<reference evidence="2 3" key="1">
    <citation type="journal article" date="2019" name="Genome Biol. Evol.">
        <title>Insights into the evolution of the New World diploid cottons (Gossypium, subgenus Houzingenia) based on genome sequencing.</title>
        <authorList>
            <person name="Grover C.E."/>
            <person name="Arick M.A. 2nd"/>
            <person name="Thrash A."/>
            <person name="Conover J.L."/>
            <person name="Sanders W.S."/>
            <person name="Peterson D.G."/>
            <person name="Frelichowski J.E."/>
            <person name="Scheffler J.A."/>
            <person name="Scheffler B.E."/>
            <person name="Wendel J.F."/>
        </authorList>
    </citation>
    <scope>NUCLEOTIDE SEQUENCE [LARGE SCALE GENOMIC DNA]</scope>
    <source>
        <strain evidence="2">0</strain>
        <tissue evidence="2">Leaf</tissue>
    </source>
</reference>
<accession>A0A7J9HJ29</accession>
<feature type="compositionally biased region" description="Basic and acidic residues" evidence="1">
    <location>
        <begin position="15"/>
        <end position="27"/>
    </location>
</feature>
<dbReference type="PROSITE" id="PS00141">
    <property type="entry name" value="ASP_PROTEASE"/>
    <property type="match status" value="1"/>
</dbReference>
<evidence type="ECO:0000313" key="3">
    <source>
        <dbReference type="Proteomes" id="UP000593560"/>
    </source>
</evidence>
<dbReference type="Proteomes" id="UP000593560">
    <property type="component" value="Unassembled WGS sequence"/>
</dbReference>
<dbReference type="GO" id="GO:0004190">
    <property type="term" value="F:aspartic-type endopeptidase activity"/>
    <property type="evidence" value="ECO:0007669"/>
    <property type="project" value="InterPro"/>
</dbReference>
<sequence>MEQKCLKKSMVSAIKKKDEPKEEAKPIEKKTSRVNLMVLIPKKMNGEEGLIFVDINIASQKRSALVDTGASSLFISKKAAKKLNLSIRKSNKKIKIVNFEEAPTVGVVRNVELQIDE</sequence>
<dbReference type="InterPro" id="IPR001969">
    <property type="entry name" value="Aspartic_peptidase_AS"/>
</dbReference>
<organism evidence="2 3">
    <name type="scientific">Gossypium harknessii</name>
    <dbReference type="NCBI Taxonomy" id="34285"/>
    <lineage>
        <taxon>Eukaryota</taxon>
        <taxon>Viridiplantae</taxon>
        <taxon>Streptophyta</taxon>
        <taxon>Embryophyta</taxon>
        <taxon>Tracheophyta</taxon>
        <taxon>Spermatophyta</taxon>
        <taxon>Magnoliopsida</taxon>
        <taxon>eudicotyledons</taxon>
        <taxon>Gunneridae</taxon>
        <taxon>Pentapetalae</taxon>
        <taxon>rosids</taxon>
        <taxon>malvids</taxon>
        <taxon>Malvales</taxon>
        <taxon>Malvaceae</taxon>
        <taxon>Malvoideae</taxon>
        <taxon>Gossypium</taxon>
    </lineage>
</organism>
<feature type="region of interest" description="Disordered" evidence="1">
    <location>
        <begin position="1"/>
        <end position="27"/>
    </location>
</feature>
<protein>
    <recommendedName>
        <fullName evidence="4">Aspartic peptidase DDI1-type domain-containing protein</fullName>
    </recommendedName>
</protein>
<evidence type="ECO:0000256" key="1">
    <source>
        <dbReference type="SAM" id="MobiDB-lite"/>
    </source>
</evidence>
<dbReference type="Gene3D" id="2.40.70.10">
    <property type="entry name" value="Acid Proteases"/>
    <property type="match status" value="1"/>
</dbReference>
<dbReference type="AlphaFoldDB" id="A0A7J9HJ29"/>
<dbReference type="Pfam" id="PF13975">
    <property type="entry name" value="gag-asp_proteas"/>
    <property type="match status" value="1"/>
</dbReference>
<dbReference type="SUPFAM" id="SSF50630">
    <property type="entry name" value="Acid proteases"/>
    <property type="match status" value="1"/>
</dbReference>
<dbReference type="GO" id="GO:0006508">
    <property type="term" value="P:proteolysis"/>
    <property type="evidence" value="ECO:0007669"/>
    <property type="project" value="InterPro"/>
</dbReference>
<dbReference type="CDD" id="cd00303">
    <property type="entry name" value="retropepsin_like"/>
    <property type="match status" value="1"/>
</dbReference>
<gene>
    <name evidence="2" type="ORF">Gohar_025462</name>
</gene>
<proteinExistence type="predicted"/>
<evidence type="ECO:0008006" key="4">
    <source>
        <dbReference type="Google" id="ProtNLM"/>
    </source>
</evidence>
<dbReference type="EMBL" id="JABFAD010000009">
    <property type="protein sequence ID" value="MBA0809847.1"/>
    <property type="molecule type" value="Genomic_DNA"/>
</dbReference>